<evidence type="ECO:0000313" key="1">
    <source>
        <dbReference type="EMBL" id="KRK56406.1"/>
    </source>
</evidence>
<name>A0ABR5NXZ7_9LACO</name>
<evidence type="ECO:0008006" key="3">
    <source>
        <dbReference type="Google" id="ProtNLM"/>
    </source>
</evidence>
<reference evidence="1 2" key="1">
    <citation type="journal article" date="2015" name="Genome Announc.">
        <title>Expanding the biotechnology potential of lactobacilli through comparative genomics of 213 strains and associated genera.</title>
        <authorList>
            <person name="Sun Z."/>
            <person name="Harris H.M."/>
            <person name="McCann A."/>
            <person name="Guo C."/>
            <person name="Argimon S."/>
            <person name="Zhang W."/>
            <person name="Yang X."/>
            <person name="Jeffery I.B."/>
            <person name="Cooney J.C."/>
            <person name="Kagawa T.F."/>
            <person name="Liu W."/>
            <person name="Song Y."/>
            <person name="Salvetti E."/>
            <person name="Wrobel A."/>
            <person name="Rasinkangas P."/>
            <person name="Parkhill J."/>
            <person name="Rea M.C."/>
            <person name="O'Sullivan O."/>
            <person name="Ritari J."/>
            <person name="Douillard F.P."/>
            <person name="Paul Ross R."/>
            <person name="Yang R."/>
            <person name="Briner A.E."/>
            <person name="Felis G.E."/>
            <person name="de Vos W.M."/>
            <person name="Barrangou R."/>
            <person name="Klaenhammer T.R."/>
            <person name="Caufield P.W."/>
            <person name="Cui Y."/>
            <person name="Zhang H."/>
            <person name="O'Toole P.W."/>
        </authorList>
    </citation>
    <scope>NUCLEOTIDE SEQUENCE [LARGE SCALE GENOMIC DNA]</scope>
    <source>
        <strain evidence="1 2">DSM 16041</strain>
    </source>
</reference>
<organism evidence="1 2">
    <name type="scientific">Limosilactobacillus antri DSM 16041</name>
    <dbReference type="NCBI Taxonomy" id="525309"/>
    <lineage>
        <taxon>Bacteria</taxon>
        <taxon>Bacillati</taxon>
        <taxon>Bacillota</taxon>
        <taxon>Bacilli</taxon>
        <taxon>Lactobacillales</taxon>
        <taxon>Lactobacillaceae</taxon>
        <taxon>Limosilactobacillus</taxon>
    </lineage>
</organism>
<protein>
    <recommendedName>
        <fullName evidence="3">Transposase</fullName>
    </recommendedName>
</protein>
<proteinExistence type="predicted"/>
<dbReference type="EMBL" id="AZDK01000034">
    <property type="protein sequence ID" value="KRK56406.1"/>
    <property type="molecule type" value="Genomic_DNA"/>
</dbReference>
<dbReference type="InterPro" id="IPR010921">
    <property type="entry name" value="Trp_repressor/repl_initiator"/>
</dbReference>
<dbReference type="Proteomes" id="UP000051883">
    <property type="component" value="Unassembled WGS sequence"/>
</dbReference>
<comment type="caution">
    <text evidence="1">The sequence shown here is derived from an EMBL/GenBank/DDBJ whole genome shotgun (WGS) entry which is preliminary data.</text>
</comment>
<sequence>MNAVKDYQAGVTGQEVLQKYDIRSISQLKQWSIQYNNAELQTTSRKRVRKMGRKVSFEEKKQIVQWIIDHDNDYQAAKIQFDVSYQRVYSWVRK</sequence>
<dbReference type="SUPFAM" id="SSF48295">
    <property type="entry name" value="TrpR-like"/>
    <property type="match status" value="1"/>
</dbReference>
<evidence type="ECO:0000313" key="2">
    <source>
        <dbReference type="Proteomes" id="UP000051883"/>
    </source>
</evidence>
<gene>
    <name evidence="1" type="ORF">FC31_GL001347</name>
</gene>
<keyword evidence="2" id="KW-1185">Reference proteome</keyword>
<accession>A0ABR5NXZ7</accession>